<dbReference type="Proteomes" id="UP000580250">
    <property type="component" value="Unassembled WGS sequence"/>
</dbReference>
<dbReference type="AlphaFoldDB" id="A0A6V7WCE7"/>
<dbReference type="OrthoDB" id="6427852at2759"/>
<accession>A0A6V7WCE7</accession>
<gene>
    <name evidence="1" type="ORF">MENT_LOCUS37041</name>
</gene>
<protein>
    <submittedName>
        <fullName evidence="1">Uncharacterized protein</fullName>
    </submittedName>
</protein>
<organism evidence="1 2">
    <name type="scientific">Meloidogyne enterolobii</name>
    <name type="common">Root-knot nematode worm</name>
    <name type="synonym">Meloidogyne mayaguensis</name>
    <dbReference type="NCBI Taxonomy" id="390850"/>
    <lineage>
        <taxon>Eukaryota</taxon>
        <taxon>Metazoa</taxon>
        <taxon>Ecdysozoa</taxon>
        <taxon>Nematoda</taxon>
        <taxon>Chromadorea</taxon>
        <taxon>Rhabditida</taxon>
        <taxon>Tylenchina</taxon>
        <taxon>Tylenchomorpha</taxon>
        <taxon>Tylenchoidea</taxon>
        <taxon>Meloidogynidae</taxon>
        <taxon>Meloidogyninae</taxon>
        <taxon>Meloidogyne</taxon>
    </lineage>
</organism>
<evidence type="ECO:0000313" key="1">
    <source>
        <dbReference type="EMBL" id="CAD2184672.1"/>
    </source>
</evidence>
<sequence>MNTTQIEKILFQNNITRRFFVGCFAADKIPTDITKFPASMIVNLDRAINEGSHWIGLFALNKTTIYILDSLLIPNLPSTINNFLSKFPKQIKNKILLQRPLSTECGQHCIVFLYFISLGYTFEKYLHILNSYSNPDEFVRIIVNKLLY</sequence>
<dbReference type="SUPFAM" id="SSF54001">
    <property type="entry name" value="Cysteine proteinases"/>
    <property type="match status" value="1"/>
</dbReference>
<name>A0A6V7WCE7_MELEN</name>
<reference evidence="1 2" key="1">
    <citation type="submission" date="2020-08" db="EMBL/GenBank/DDBJ databases">
        <authorList>
            <person name="Koutsovoulos G."/>
            <person name="Danchin GJ E."/>
        </authorList>
    </citation>
    <scope>NUCLEOTIDE SEQUENCE [LARGE SCALE GENOMIC DNA]</scope>
</reference>
<dbReference type="Gene3D" id="3.40.395.10">
    <property type="entry name" value="Adenoviral Proteinase, Chain A"/>
    <property type="match status" value="1"/>
</dbReference>
<evidence type="ECO:0000313" key="2">
    <source>
        <dbReference type="Proteomes" id="UP000580250"/>
    </source>
</evidence>
<dbReference type="EMBL" id="CAJEWN010000511">
    <property type="protein sequence ID" value="CAD2184672.1"/>
    <property type="molecule type" value="Genomic_DNA"/>
</dbReference>
<comment type="caution">
    <text evidence="1">The sequence shown here is derived from an EMBL/GenBank/DDBJ whole genome shotgun (WGS) entry which is preliminary data.</text>
</comment>
<dbReference type="InterPro" id="IPR038765">
    <property type="entry name" value="Papain-like_cys_pep_sf"/>
</dbReference>
<proteinExistence type="predicted"/>